<dbReference type="EMBL" id="BLZR01000003">
    <property type="protein sequence ID" value="GFP78547.1"/>
    <property type="molecule type" value="Genomic_DNA"/>
</dbReference>
<keyword evidence="1" id="KW-1133">Transmembrane helix</keyword>
<comment type="caution">
    <text evidence="2">The sequence shown here is derived from an EMBL/GenBank/DDBJ whole genome shotgun (WGS) entry which is preliminary data.</text>
</comment>
<dbReference type="AlphaFoldDB" id="A0A6V8SN05"/>
<sequence length="75" mass="7928">MLDKLSLTDKENDLLAKGIAIGAGVGILVGALLNYVTLGFAAGGVVGILVSLTYSFYLRMRKKALIEGKQTSIKK</sequence>
<reference evidence="2 3" key="1">
    <citation type="submission" date="2020-07" db="EMBL/GenBank/DDBJ databases">
        <title>A new beta-1,3-glucan-decomposing anaerobic bacterium isolated from anoxic soil subjected to biological soil disinfestation.</title>
        <authorList>
            <person name="Ueki A."/>
            <person name="Tonouchi A."/>
        </authorList>
    </citation>
    <scope>NUCLEOTIDE SEQUENCE [LARGE SCALE GENOMIC DNA]</scope>
    <source>
        <strain evidence="2 3">TW1</strain>
    </source>
</reference>
<gene>
    <name evidence="2" type="ORF">bsdtw1_04783</name>
</gene>
<feature type="transmembrane region" description="Helical" evidence="1">
    <location>
        <begin position="14"/>
        <end position="33"/>
    </location>
</feature>
<protein>
    <submittedName>
        <fullName evidence="2">Uncharacterized protein</fullName>
    </submittedName>
</protein>
<keyword evidence="3" id="KW-1185">Reference proteome</keyword>
<accession>A0A6V8SN05</accession>
<evidence type="ECO:0000256" key="1">
    <source>
        <dbReference type="SAM" id="Phobius"/>
    </source>
</evidence>
<keyword evidence="1" id="KW-0812">Transmembrane</keyword>
<name>A0A6V8SN05_9CLOT</name>
<evidence type="ECO:0000313" key="2">
    <source>
        <dbReference type="EMBL" id="GFP78547.1"/>
    </source>
</evidence>
<dbReference type="Proteomes" id="UP000580568">
    <property type="component" value="Unassembled WGS sequence"/>
</dbReference>
<keyword evidence="1" id="KW-0472">Membrane</keyword>
<evidence type="ECO:0000313" key="3">
    <source>
        <dbReference type="Proteomes" id="UP000580568"/>
    </source>
</evidence>
<dbReference type="RefSeq" id="WP_183280044.1">
    <property type="nucleotide sequence ID" value="NZ_BLZR01000003.1"/>
</dbReference>
<organism evidence="2 3">
    <name type="scientific">Clostridium fungisolvens</name>
    <dbReference type="NCBI Taxonomy" id="1604897"/>
    <lineage>
        <taxon>Bacteria</taxon>
        <taxon>Bacillati</taxon>
        <taxon>Bacillota</taxon>
        <taxon>Clostridia</taxon>
        <taxon>Eubacteriales</taxon>
        <taxon>Clostridiaceae</taxon>
        <taxon>Clostridium</taxon>
    </lineage>
</organism>
<proteinExistence type="predicted"/>
<feature type="transmembrane region" description="Helical" evidence="1">
    <location>
        <begin position="39"/>
        <end position="57"/>
    </location>
</feature>